<gene>
    <name evidence="4" type="ORF">FRY97_14065</name>
</gene>
<dbReference type="InterPro" id="IPR038718">
    <property type="entry name" value="SNF2-like_sf"/>
</dbReference>
<feature type="domain" description="Helicase C-terminal" evidence="3">
    <location>
        <begin position="1224"/>
        <end position="1372"/>
    </location>
</feature>
<evidence type="ECO:0000259" key="2">
    <source>
        <dbReference type="PROSITE" id="PS51192"/>
    </source>
</evidence>
<dbReference type="SMART" id="SM00490">
    <property type="entry name" value="HELICc"/>
    <property type="match status" value="1"/>
</dbReference>
<dbReference type="PROSITE" id="PS51192">
    <property type="entry name" value="HELICASE_ATP_BIND_1"/>
    <property type="match status" value="1"/>
</dbReference>
<dbReference type="GO" id="GO:0004386">
    <property type="term" value="F:helicase activity"/>
    <property type="evidence" value="ECO:0007669"/>
    <property type="project" value="UniProtKB-KW"/>
</dbReference>
<comment type="caution">
    <text evidence="4">The sequence shown here is derived from an EMBL/GenBank/DDBJ whole genome shotgun (WGS) entry which is preliminary data.</text>
</comment>
<dbReference type="RefSeq" id="WP_147168189.1">
    <property type="nucleotide sequence ID" value="NZ_VOOR01000030.1"/>
</dbReference>
<dbReference type="EMBL" id="VOOR01000030">
    <property type="protein sequence ID" value="TXB62403.1"/>
    <property type="molecule type" value="Genomic_DNA"/>
</dbReference>
<evidence type="ECO:0000313" key="5">
    <source>
        <dbReference type="Proteomes" id="UP000321580"/>
    </source>
</evidence>
<dbReference type="SMART" id="SM00487">
    <property type="entry name" value="DEXDc"/>
    <property type="match status" value="1"/>
</dbReference>
<dbReference type="Pfam" id="PF00176">
    <property type="entry name" value="SNF2-rel_dom"/>
    <property type="match status" value="1"/>
</dbReference>
<dbReference type="OrthoDB" id="9760715at2"/>
<evidence type="ECO:0000256" key="1">
    <source>
        <dbReference type="ARBA" id="ARBA00022801"/>
    </source>
</evidence>
<dbReference type="InterPro" id="IPR001650">
    <property type="entry name" value="Helicase_C-like"/>
</dbReference>
<accession>A0A5C6RJR3</accession>
<dbReference type="SUPFAM" id="SSF52540">
    <property type="entry name" value="P-loop containing nucleoside triphosphate hydrolases"/>
    <property type="match status" value="2"/>
</dbReference>
<feature type="domain" description="Helicase ATP-binding" evidence="2">
    <location>
        <begin position="947"/>
        <end position="1103"/>
    </location>
</feature>
<dbReference type="GO" id="GO:0016787">
    <property type="term" value="F:hydrolase activity"/>
    <property type="evidence" value="ECO:0007669"/>
    <property type="project" value="UniProtKB-KW"/>
</dbReference>
<dbReference type="CDD" id="cd18012">
    <property type="entry name" value="DEXQc_arch_SWI2_SNF2"/>
    <property type="match status" value="1"/>
</dbReference>
<dbReference type="InterPro" id="IPR027417">
    <property type="entry name" value="P-loop_NTPase"/>
</dbReference>
<dbReference type="PROSITE" id="PS51194">
    <property type="entry name" value="HELICASE_CTER"/>
    <property type="match status" value="1"/>
</dbReference>
<dbReference type="CDD" id="cd18793">
    <property type="entry name" value="SF2_C_SNF"/>
    <property type="match status" value="1"/>
</dbReference>
<dbReference type="PANTHER" id="PTHR10799">
    <property type="entry name" value="SNF2/RAD54 HELICASE FAMILY"/>
    <property type="match status" value="1"/>
</dbReference>
<keyword evidence="5" id="KW-1185">Reference proteome</keyword>
<dbReference type="Proteomes" id="UP000321580">
    <property type="component" value="Unassembled WGS sequence"/>
</dbReference>
<evidence type="ECO:0000313" key="4">
    <source>
        <dbReference type="EMBL" id="TXB62403.1"/>
    </source>
</evidence>
<dbReference type="InterPro" id="IPR014001">
    <property type="entry name" value="Helicase_ATP-bd"/>
</dbReference>
<name>A0A5C6RJR3_9BACT</name>
<keyword evidence="4" id="KW-0547">Nucleotide-binding</keyword>
<organism evidence="4 5">
    <name type="scientific">Phaeodactylibacter luteus</name>
    <dbReference type="NCBI Taxonomy" id="1564516"/>
    <lineage>
        <taxon>Bacteria</taxon>
        <taxon>Pseudomonadati</taxon>
        <taxon>Bacteroidota</taxon>
        <taxon>Saprospiria</taxon>
        <taxon>Saprospirales</taxon>
        <taxon>Haliscomenobacteraceae</taxon>
        <taxon>Phaeodactylibacter</taxon>
    </lineage>
</organism>
<dbReference type="InterPro" id="IPR000330">
    <property type="entry name" value="SNF2_N"/>
</dbReference>
<dbReference type="InterPro" id="IPR049730">
    <property type="entry name" value="SNF2/RAD54-like_C"/>
</dbReference>
<reference evidence="4 5" key="1">
    <citation type="submission" date="2019-08" db="EMBL/GenBank/DDBJ databases">
        <title>Genome of Phaeodactylibacter luteus.</title>
        <authorList>
            <person name="Bowman J.P."/>
        </authorList>
    </citation>
    <scope>NUCLEOTIDE SEQUENCE [LARGE SCALE GENOMIC DNA]</scope>
    <source>
        <strain evidence="4 5">KCTC 42180</strain>
    </source>
</reference>
<keyword evidence="4" id="KW-0347">Helicase</keyword>
<dbReference type="Pfam" id="PF00271">
    <property type="entry name" value="Helicase_C"/>
    <property type="match status" value="1"/>
</dbReference>
<keyword evidence="4" id="KW-0067">ATP-binding</keyword>
<proteinExistence type="predicted"/>
<sequence>MPAPSYQERQEAISDIPHDAYWVIGTLAVYGYPLSSYTVEKVLTQLNIRCESPTGFTYIHIREQLLWLQRNAFIAFYNTEPVVRIEWREAIARHFVTQLGPNHKRFFRALNKHLPNFLLKRSYLSYSSSSQELERRIQQMRLAFFEGKYAAFQEQKDDLISAAYYSNELSIQVEEALLSLFFPFDEAFLERCPLEIRAEAIGHYLQQPHLWGHSLARPLGRFYRKTYLQLPTGLSLDDEAYAQLLIWQGTPSDELSQSFNLEGKLTWQGLHAIRMLQYGEWAAAVEAFLALNRRTTNDGFSHITGIFAWLCLLHTGETDALPAPEHIERLAEGGRYKGAAYAMAQLCRFLVQGETQPVPDDLPLSYYADSSPLDLLFILWAAYWTDAPSPLEPGQLERLNKRLVHWEQTGLPWIAGEMANLLYHVAPEHPNREAWALQAETLASKYGFRYLLGLFQKQPQWRKVLQTLESIAQDSLPGAPKPVGSTRLVWFVNFEEEHLQPKEQKRSKRGGWSAGRKVDLADIEQERVDSLTSADKKVLQAVDAEYFRSYYYSFTPSLHFAHALYLLAGHPYVFLDMKGDIPIELVRSTPELLITEEPEGLKVIFRPSHAQGEYVYEKETPTRYRVYNLSDAEVKAARSVGKGAILPPDARPRLEAITQVLKQSLHVQSPADLLNEELPLRQGDPTPCLHLLPFGEGYKLEFYVKPLAGEPHYFKPGEGAGTRTLLTQSGKVACQRALEEEAAQAQAVIMACPSLAAHPAEHYEWQIEDVEACLHILLELHPLRQEGLITLEHPKGEKVRLAGISGMSQLTMRIEKERDWFAVDGSLQVHESEVMAFQQLLQHVRQSDSPFVALKNGDFVALTEAFRDRLREMDAMLNQRGKKLELNPLAGLRLDEIAGEMAELDADRSWAEAMQRIQQAQRIRPRVPSQFDAKLRSYQKDGFRWMMRLAEWGVGGCLADDMGLGKTVQALAMLTARREEGPALVIAPASVTRNWVRETNKFAPTLTPYLLGSSKEAPLIQSVGPGDLLMVSYGLLPFVEAELLDKTFGTIVLDEAQAIKNASTKRSQITMELQGKFRLATTGTPIENHLGELWNLFRFLNPGLLGSQKQFNEKYANPIGRGDEARREQLRRLIQPFILRRRKKEVLTELPAKTEVVLNVSLSEAEMAFYEALRRNALDAIAAADDQSKRFAVLAQLTKLRQAACHPRLAEADSRLGSSKLELVGDTILELLENGHKALIFSQFVKHLRIVEQWVKNQGISYQYLDGQTPGKKREAAVQAFQNGEGDVFLISLKAGGTGLNLTEADYVLHLDPWWNPAVEDQASDRAHRIGQQRPVTVYRFVSEATIEEKIVQLHAEKRELADQLLSGTDVSAKLSVNEMLELLKA</sequence>
<keyword evidence="1" id="KW-0378">Hydrolase</keyword>
<dbReference type="Gene3D" id="3.40.50.10810">
    <property type="entry name" value="Tandem AAA-ATPase domain"/>
    <property type="match status" value="1"/>
</dbReference>
<dbReference type="Gene3D" id="3.40.50.300">
    <property type="entry name" value="P-loop containing nucleotide triphosphate hydrolases"/>
    <property type="match status" value="1"/>
</dbReference>
<protein>
    <submittedName>
        <fullName evidence="4">DEAD/DEAH box helicase</fullName>
    </submittedName>
</protein>
<dbReference type="GO" id="GO:0005524">
    <property type="term" value="F:ATP binding"/>
    <property type="evidence" value="ECO:0007669"/>
    <property type="project" value="InterPro"/>
</dbReference>
<evidence type="ECO:0000259" key="3">
    <source>
        <dbReference type="PROSITE" id="PS51194"/>
    </source>
</evidence>